<reference evidence="11" key="2">
    <citation type="submission" date="2020-08" db="EMBL/GenBank/DDBJ databases">
        <authorList>
            <person name="Chen M."/>
            <person name="Teng W."/>
            <person name="Zhao L."/>
            <person name="Hu C."/>
            <person name="Zhou Y."/>
            <person name="Han B."/>
            <person name="Song L."/>
            <person name="Shu W."/>
        </authorList>
    </citation>
    <scope>NUCLEOTIDE SEQUENCE</scope>
    <source>
        <strain evidence="11">FACHB-1375</strain>
    </source>
</reference>
<comment type="catalytic activity">
    <reaction evidence="1">
        <text>ATP + protein L-histidine = ADP + protein N-phospho-L-histidine.</text>
        <dbReference type="EC" id="2.7.13.3"/>
    </reaction>
</comment>
<dbReference type="InterPro" id="IPR041664">
    <property type="entry name" value="AAA_16"/>
</dbReference>
<dbReference type="Gene3D" id="3.40.50.300">
    <property type="entry name" value="P-loop containing nucleotide triphosphate hydrolases"/>
    <property type="match status" value="1"/>
</dbReference>
<dbReference type="Pfam" id="PF02518">
    <property type="entry name" value="HATPase_c"/>
    <property type="match status" value="1"/>
</dbReference>
<evidence type="ECO:0000313" key="12">
    <source>
        <dbReference type="Proteomes" id="UP000641646"/>
    </source>
</evidence>
<dbReference type="Gene3D" id="1.10.287.130">
    <property type="match status" value="1"/>
</dbReference>
<comment type="caution">
    <text evidence="11">The sequence shown here is derived from an EMBL/GenBank/DDBJ whole genome shotgun (WGS) entry which is preliminary data.</text>
</comment>
<feature type="domain" description="Protein kinase" evidence="7">
    <location>
        <begin position="7"/>
        <end position="270"/>
    </location>
</feature>
<dbReference type="PROSITE" id="PS50109">
    <property type="entry name" value="HIS_KIN"/>
    <property type="match status" value="1"/>
</dbReference>
<dbReference type="SMART" id="SM00220">
    <property type="entry name" value="S_TKc"/>
    <property type="match status" value="1"/>
</dbReference>
<feature type="domain" description="PAS" evidence="9">
    <location>
        <begin position="1543"/>
        <end position="1615"/>
    </location>
</feature>
<dbReference type="InterPro" id="IPR003018">
    <property type="entry name" value="GAF"/>
</dbReference>
<feature type="domain" description="Histidine kinase" evidence="8">
    <location>
        <begin position="1710"/>
        <end position="1971"/>
    </location>
</feature>
<dbReference type="InterPro" id="IPR000014">
    <property type="entry name" value="PAS"/>
</dbReference>
<evidence type="ECO:0000259" key="9">
    <source>
        <dbReference type="PROSITE" id="PS50112"/>
    </source>
</evidence>
<evidence type="ECO:0000256" key="5">
    <source>
        <dbReference type="ARBA" id="ARBA00023012"/>
    </source>
</evidence>
<dbReference type="InterPro" id="IPR003661">
    <property type="entry name" value="HisK_dim/P_dom"/>
</dbReference>
<dbReference type="InterPro" id="IPR035965">
    <property type="entry name" value="PAS-like_dom_sf"/>
</dbReference>
<sequence length="1972" mass="223795">MLYIPGYQVISKIYQGIHTIVYQALRESDGQPVILKMLASEHPRIEQVTRLRQEYKITKDLNIKGIVKALEIKEFGNKFVLVLEYFQGVSIREIIYLRSLHIKEILEIGIKLASTLAELHKNQIVHKDIKPHNILINLPTKQVKLNDFGIASSLSKETQNNSHPNQLSGTLAYMPPEQTGRMNRSIDYRSDFYSLGATFYEMLTGELPFKTTDALELIHCHIAVQPVPPVEINSRIPQVVSDIVMKLMAKTAEDRYQSAEGLKVDLENCLDRLEKTGKIEYFTIGREDLSSQLLIPQKLYGRQAEVEQLLASFVRVACPEDNPISNGNAEIILVTGYSGIGKSALVNEIHKAIVRQRGYFISGKYDQFKRNIPYAALIEAFTELIRLLLTESQSEIENWKQNILAALGEQGRIVTAVIPELELIIGEQPEVPELGLTESQNRFHRVFKQFIYVFTQKSHPLVIFLDDLQWVDSASLNLIYLLMTDPDTQYLLLIGAYRDSEVSATHPLIDTLDKIRETSDYLTTITLKPLKIDDYKQLIADTFAKTDSRQRVTILAELLYSKTQGNPFFLIQLLKNLYQEKLIVYNFNKRQWEWDIEEIQAIGITDKTVIELITSQIEKLPESSQKVSKLAACLGNRFSLDVLAIVNEESPLITSALLWSALQAGLILPLNDAYKIPLFFVPEISDNEQLDDIVFNAGNSLHIPYKFLHDRVQQAAYSLIPETEKKSTHFQIGQLLLKHTTPEQQKENIFALVNQLNFGVDLITEESEKCELAHLNYVAAEKAKAATAYEAALRYLNVALELLAADCWENCYDLSLTIYESAIEAQYLNTHFEEAENLAKIVLLQAKSLLDKVKIYYKLIELYYYQNKMLQARDTGLEVLAMLGVTLDNQLKTEKNLPDILYERLNRKIKHIQDLQNLPLMTDLDKMAAVRILCAIAIPVNVTSPHLYLLVIFKMVELCIEYGNSPLAPLVYAEYAKLMSAVLFNFNDGYQFGQLSVKLLDRFNAKELKSKVYLLFNTMVRHWKEPFLEMLEPLLEGIQSGLETGDIDYTCYSTLHYCTFSLFGGLNLELVEERCSKYIELVSSFKQNSTSIALKIWKQFVLNLRGGAIDNYILIGDALNEEETLLYLQATHNDSLLAILYIAKTIILYLFKQYDGAVTNAALAKQHISSVGGTHYVSELNFYQSLAILAQYPQTNTQLEIMEENQKMLENWASFAPCNFQHKYDLVEAEKAKALGQNEKAMDLYERAIHGAIKQGYVQEEALACELAAEFHLGLGRQKIAKTYMTDAYYAYMRWGAVAKLKDLESRYPDLIYRTEAPNLNLMQSSNQFSTVSTATTVNNSTDSMLDLATVVKATQAISGEIQLDKLLASLIKISIENAGARKGFLLLPKGKKIAIEAVASVDTEEVVVRQSMPLESNQNLPLTVINYVLRTKSNVVLSDASTQGRFTSDSYIVRHKTKSILCQPIFNQGKFIAILYLENDLIVGAFTLDRLKILNIISTQAAISLENAILYENLATANRQLEDYSHKLEQRVEERTRQLKAKEARLAEAERLAHLGNWEFDLNADKITWSDEVFRIFGRHPEQLEPTFSEHQQLIHPDDWKLLNTAIESAIHKGKSYEIEFRIVRPDCIKYVVGKGQAIKNYEGKTIKLFGAIQDITDRKLAEEALRQSETQLREQAHQLHLTLHSLQQTQAQLIQSEKMSGLGQMVAGIAHEINNPINFIYGNVEYTCNYIQNLLDLIQIYQEEYPNPTAKVKKITEEIELDFIREDLPKILTSMSLGALRISEIVRSLRNFSRLDESAAKQVDIHSGIDSTLLLLQHRLHSPTCTKEEGQGKILEIEVNKEYGQLPLINCYPGELNQVFMNLLNNSIDALVEGYKKGYSQQPTISIRTYQINSERIAIAIADNGIGMNQPILSKIFEPFFTTKPVGSGTGLGLFISYQIVVEKHGGQLNCNSELGKGTEFVIEIPIHRF</sequence>
<organism evidence="11 12">
    <name type="scientific">Aerosakkonema funiforme FACHB-1375</name>
    <dbReference type="NCBI Taxonomy" id="2949571"/>
    <lineage>
        <taxon>Bacteria</taxon>
        <taxon>Bacillati</taxon>
        <taxon>Cyanobacteriota</taxon>
        <taxon>Cyanophyceae</taxon>
        <taxon>Oscillatoriophycideae</taxon>
        <taxon>Aerosakkonematales</taxon>
        <taxon>Aerosakkonemataceae</taxon>
        <taxon>Aerosakkonema</taxon>
    </lineage>
</organism>
<keyword evidence="4" id="KW-0808">Transferase</keyword>
<evidence type="ECO:0000256" key="1">
    <source>
        <dbReference type="ARBA" id="ARBA00000085"/>
    </source>
</evidence>
<dbReference type="Pfam" id="PF08447">
    <property type="entry name" value="PAS_3"/>
    <property type="match status" value="1"/>
</dbReference>
<keyword evidence="6" id="KW-0175">Coiled coil</keyword>
<dbReference type="CDD" id="cd14014">
    <property type="entry name" value="STKc_PknB_like"/>
    <property type="match status" value="1"/>
</dbReference>
<dbReference type="InterPro" id="IPR003594">
    <property type="entry name" value="HATPase_dom"/>
</dbReference>
<dbReference type="SUPFAM" id="SSF55785">
    <property type="entry name" value="PYP-like sensor domain (PAS domain)"/>
    <property type="match status" value="1"/>
</dbReference>
<dbReference type="InterPro" id="IPR005467">
    <property type="entry name" value="His_kinase_dom"/>
</dbReference>
<dbReference type="Pfam" id="PF01590">
    <property type="entry name" value="GAF"/>
    <property type="match status" value="1"/>
</dbReference>
<dbReference type="Gene3D" id="3.30.200.20">
    <property type="entry name" value="Phosphorylase Kinase, domain 1"/>
    <property type="match status" value="1"/>
</dbReference>
<keyword evidence="5" id="KW-0902">Two-component regulatory system</keyword>
<proteinExistence type="predicted"/>
<dbReference type="InterPro" id="IPR008271">
    <property type="entry name" value="Ser/Thr_kinase_AS"/>
</dbReference>
<dbReference type="SMART" id="SM00387">
    <property type="entry name" value="HATPase_c"/>
    <property type="match status" value="1"/>
</dbReference>
<dbReference type="SMART" id="SM00065">
    <property type="entry name" value="GAF"/>
    <property type="match status" value="1"/>
</dbReference>
<dbReference type="SUPFAM" id="SSF47384">
    <property type="entry name" value="Homodimeric domain of signal transducing histidine kinase"/>
    <property type="match status" value="1"/>
</dbReference>
<dbReference type="Gene3D" id="2.10.70.100">
    <property type="match status" value="1"/>
</dbReference>
<keyword evidence="4" id="KW-0418">Kinase</keyword>
<name>A0A926VC97_9CYAN</name>
<dbReference type="Pfam" id="PF13191">
    <property type="entry name" value="AAA_16"/>
    <property type="match status" value="1"/>
</dbReference>
<evidence type="ECO:0000259" key="7">
    <source>
        <dbReference type="PROSITE" id="PS50011"/>
    </source>
</evidence>
<dbReference type="Gene3D" id="1.10.510.10">
    <property type="entry name" value="Transferase(Phosphotransferase) domain 1"/>
    <property type="match status" value="1"/>
</dbReference>
<dbReference type="InterPro" id="IPR029016">
    <property type="entry name" value="GAF-like_dom_sf"/>
</dbReference>
<dbReference type="InterPro" id="IPR036097">
    <property type="entry name" value="HisK_dim/P_sf"/>
</dbReference>
<dbReference type="InterPro" id="IPR000719">
    <property type="entry name" value="Prot_kinase_dom"/>
</dbReference>
<dbReference type="SUPFAM" id="SSF48452">
    <property type="entry name" value="TPR-like"/>
    <property type="match status" value="1"/>
</dbReference>
<dbReference type="Gene3D" id="3.30.450.40">
    <property type="match status" value="1"/>
</dbReference>
<dbReference type="InterPro" id="IPR027417">
    <property type="entry name" value="P-loop_NTPase"/>
</dbReference>
<dbReference type="InterPro" id="IPR004358">
    <property type="entry name" value="Sig_transdc_His_kin-like_C"/>
</dbReference>
<keyword evidence="3" id="KW-0597">Phosphoprotein</keyword>
<keyword evidence="12" id="KW-1185">Reference proteome</keyword>
<dbReference type="SUPFAM" id="SSF55874">
    <property type="entry name" value="ATPase domain of HSP90 chaperone/DNA topoisomerase II/histidine kinase"/>
    <property type="match status" value="1"/>
</dbReference>
<dbReference type="CDD" id="cd00082">
    <property type="entry name" value="HisKA"/>
    <property type="match status" value="1"/>
</dbReference>
<dbReference type="GO" id="GO:0005524">
    <property type="term" value="F:ATP binding"/>
    <property type="evidence" value="ECO:0007669"/>
    <property type="project" value="InterPro"/>
</dbReference>
<dbReference type="InterPro" id="IPR000700">
    <property type="entry name" value="PAS-assoc_C"/>
</dbReference>
<dbReference type="PROSITE" id="PS50113">
    <property type="entry name" value="PAC"/>
    <property type="match status" value="1"/>
</dbReference>
<feature type="domain" description="PAC" evidence="10">
    <location>
        <begin position="1618"/>
        <end position="1669"/>
    </location>
</feature>
<dbReference type="InterPro" id="IPR011009">
    <property type="entry name" value="Kinase-like_dom_sf"/>
</dbReference>
<dbReference type="NCBIfam" id="TIGR00229">
    <property type="entry name" value="sensory_box"/>
    <property type="match status" value="1"/>
</dbReference>
<dbReference type="EC" id="2.7.13.3" evidence="2"/>
<dbReference type="Gene3D" id="3.30.565.10">
    <property type="entry name" value="Histidine kinase-like ATPase, C-terminal domain"/>
    <property type="match status" value="1"/>
</dbReference>
<evidence type="ECO:0000256" key="4">
    <source>
        <dbReference type="ARBA" id="ARBA00022777"/>
    </source>
</evidence>
<dbReference type="InterPro" id="IPR013655">
    <property type="entry name" value="PAS_fold_3"/>
</dbReference>
<dbReference type="InterPro" id="IPR011990">
    <property type="entry name" value="TPR-like_helical_dom_sf"/>
</dbReference>
<dbReference type="PANTHER" id="PTHR43642">
    <property type="entry name" value="HYBRID SIGNAL TRANSDUCTION HISTIDINE KINASE G"/>
    <property type="match status" value="1"/>
</dbReference>
<dbReference type="SUPFAM" id="SSF56112">
    <property type="entry name" value="Protein kinase-like (PK-like)"/>
    <property type="match status" value="1"/>
</dbReference>
<dbReference type="RefSeq" id="WP_190463603.1">
    <property type="nucleotide sequence ID" value="NZ_JACJPW010000013.1"/>
</dbReference>
<dbReference type="SUPFAM" id="SSF52540">
    <property type="entry name" value="P-loop containing nucleoside triphosphate hydrolases"/>
    <property type="match status" value="1"/>
</dbReference>
<dbReference type="EMBL" id="JACJPW010000013">
    <property type="protein sequence ID" value="MBD2180915.1"/>
    <property type="molecule type" value="Genomic_DNA"/>
</dbReference>
<dbReference type="SUPFAM" id="SSF55781">
    <property type="entry name" value="GAF domain-like"/>
    <property type="match status" value="1"/>
</dbReference>
<evidence type="ECO:0000313" key="11">
    <source>
        <dbReference type="EMBL" id="MBD2180915.1"/>
    </source>
</evidence>
<evidence type="ECO:0000256" key="3">
    <source>
        <dbReference type="ARBA" id="ARBA00022553"/>
    </source>
</evidence>
<dbReference type="CDD" id="cd00130">
    <property type="entry name" value="PAS"/>
    <property type="match status" value="1"/>
</dbReference>
<dbReference type="Gene3D" id="3.30.450.20">
    <property type="entry name" value="PAS domain"/>
    <property type="match status" value="1"/>
</dbReference>
<dbReference type="PRINTS" id="PR00344">
    <property type="entry name" value="BCTRLSENSOR"/>
</dbReference>
<evidence type="ECO:0000259" key="10">
    <source>
        <dbReference type="PROSITE" id="PS50113"/>
    </source>
</evidence>
<dbReference type="Proteomes" id="UP000641646">
    <property type="component" value="Unassembled WGS sequence"/>
</dbReference>
<feature type="coiled-coil region" evidence="6">
    <location>
        <begin position="1508"/>
        <end position="1553"/>
    </location>
</feature>
<dbReference type="PANTHER" id="PTHR43642:SF1">
    <property type="entry name" value="HYBRID SIGNAL TRANSDUCTION HISTIDINE KINASE G"/>
    <property type="match status" value="1"/>
</dbReference>
<reference evidence="11" key="1">
    <citation type="journal article" date="2015" name="ISME J.">
        <title>Draft Genome Sequence of Streptomyces incarnatus NRRL8089, which Produces the Nucleoside Antibiotic Sinefungin.</title>
        <authorList>
            <person name="Oshima K."/>
            <person name="Hattori M."/>
            <person name="Shimizu H."/>
            <person name="Fukuda K."/>
            <person name="Nemoto M."/>
            <person name="Inagaki K."/>
            <person name="Tamura T."/>
        </authorList>
    </citation>
    <scope>NUCLEOTIDE SEQUENCE</scope>
    <source>
        <strain evidence="11">FACHB-1375</strain>
    </source>
</reference>
<dbReference type="PROSITE" id="PS00108">
    <property type="entry name" value="PROTEIN_KINASE_ST"/>
    <property type="match status" value="1"/>
</dbReference>
<dbReference type="InterPro" id="IPR053159">
    <property type="entry name" value="Hybrid_Histidine_Kinase"/>
</dbReference>
<evidence type="ECO:0000259" key="8">
    <source>
        <dbReference type="PROSITE" id="PS50109"/>
    </source>
</evidence>
<dbReference type="GO" id="GO:0000155">
    <property type="term" value="F:phosphorelay sensor kinase activity"/>
    <property type="evidence" value="ECO:0007669"/>
    <property type="project" value="InterPro"/>
</dbReference>
<accession>A0A926VC97</accession>
<protein>
    <recommendedName>
        <fullName evidence="2">histidine kinase</fullName>
        <ecNumber evidence="2">2.7.13.3</ecNumber>
    </recommendedName>
</protein>
<dbReference type="Pfam" id="PF00069">
    <property type="entry name" value="Pkinase"/>
    <property type="match status" value="1"/>
</dbReference>
<evidence type="ECO:0000256" key="6">
    <source>
        <dbReference type="SAM" id="Coils"/>
    </source>
</evidence>
<dbReference type="PROSITE" id="PS50112">
    <property type="entry name" value="PAS"/>
    <property type="match status" value="1"/>
</dbReference>
<gene>
    <name evidence="11" type="ORF">H6G03_07330</name>
</gene>
<dbReference type="GO" id="GO:0009882">
    <property type="term" value="F:blue light photoreceptor activity"/>
    <property type="evidence" value="ECO:0007669"/>
    <property type="project" value="UniProtKB-ARBA"/>
</dbReference>
<dbReference type="InterPro" id="IPR036890">
    <property type="entry name" value="HATPase_C_sf"/>
</dbReference>
<dbReference type="PROSITE" id="PS50011">
    <property type="entry name" value="PROTEIN_KINASE_DOM"/>
    <property type="match status" value="1"/>
</dbReference>
<evidence type="ECO:0000256" key="2">
    <source>
        <dbReference type="ARBA" id="ARBA00012438"/>
    </source>
</evidence>